<evidence type="ECO:0008006" key="11">
    <source>
        <dbReference type="Google" id="ProtNLM"/>
    </source>
</evidence>
<dbReference type="InterPro" id="IPR011707">
    <property type="entry name" value="Cu-oxidase-like_N"/>
</dbReference>
<dbReference type="Pfam" id="PF07732">
    <property type="entry name" value="Cu-oxidase_3"/>
    <property type="match status" value="1"/>
</dbReference>
<comment type="similarity">
    <text evidence="1">Belongs to the multicopper oxidase family.</text>
</comment>
<dbReference type="PANTHER" id="PTHR11709:SF71">
    <property type="entry name" value="OXIDOREDUCTASE TPCJ"/>
    <property type="match status" value="1"/>
</dbReference>
<dbReference type="PANTHER" id="PTHR11709">
    <property type="entry name" value="MULTI-COPPER OXIDASE"/>
    <property type="match status" value="1"/>
</dbReference>
<evidence type="ECO:0000256" key="1">
    <source>
        <dbReference type="ARBA" id="ARBA00010609"/>
    </source>
</evidence>
<keyword evidence="4" id="KW-0186">Copper</keyword>
<reference evidence="9 10" key="1">
    <citation type="submission" date="2018-07" db="EMBL/GenBank/DDBJ databases">
        <title>Section-level genome sequencing of Aspergillus section Nigri to investigate inter- and intra-species variation.</title>
        <authorList>
            <consortium name="DOE Joint Genome Institute"/>
            <person name="Vesth T.C."/>
            <person name="Nybo J.L."/>
            <person name="Theobald S."/>
            <person name="Frisvad J.C."/>
            <person name="Larsen T.O."/>
            <person name="Nielsen K.F."/>
            <person name="Hoof J.B."/>
            <person name="Brandl J."/>
            <person name="Salamov A."/>
            <person name="Riley R."/>
            <person name="Gladden J.M."/>
            <person name="Phatale P."/>
            <person name="Nielsen M.T."/>
            <person name="Lyhne E.K."/>
            <person name="Kogle M.E."/>
            <person name="Strasser K."/>
            <person name="McDonnell E."/>
            <person name="Barry K."/>
            <person name="Clum A."/>
            <person name="Chen C."/>
            <person name="Nolan M."/>
            <person name="Sandor L."/>
            <person name="Kuo A."/>
            <person name="Lipzen A."/>
            <person name="Hainaut M."/>
            <person name="Drula E."/>
            <person name="Tsang A."/>
            <person name="Magnuson J.K."/>
            <person name="Henrissat B."/>
            <person name="Wiebenga A."/>
            <person name="Simmons B.A."/>
            <person name="Makela M.R."/>
            <person name="De vries R.P."/>
            <person name="Grigoriev I.V."/>
            <person name="Mortensen U.H."/>
            <person name="Baker S.E."/>
            <person name="Andersen M.R."/>
        </authorList>
    </citation>
    <scope>NUCLEOTIDE SEQUENCE [LARGE SCALE GENOMIC DNA]</scope>
    <source>
        <strain evidence="9 10">ATCC 13157</strain>
    </source>
</reference>
<keyword evidence="3" id="KW-0560">Oxidoreductase</keyword>
<name>A0A370PTQ0_ASPPH</name>
<organism evidence="9 10">
    <name type="scientific">Aspergillus phoenicis ATCC 13157</name>
    <dbReference type="NCBI Taxonomy" id="1353007"/>
    <lineage>
        <taxon>Eukaryota</taxon>
        <taxon>Fungi</taxon>
        <taxon>Dikarya</taxon>
        <taxon>Ascomycota</taxon>
        <taxon>Pezizomycotina</taxon>
        <taxon>Eurotiomycetes</taxon>
        <taxon>Eurotiomycetidae</taxon>
        <taxon>Eurotiales</taxon>
        <taxon>Aspergillaceae</taxon>
        <taxon>Aspergillus</taxon>
    </lineage>
</organism>
<dbReference type="Gene3D" id="2.60.40.420">
    <property type="entry name" value="Cupredoxins - blue copper proteins"/>
    <property type="match status" value="3"/>
</dbReference>
<evidence type="ECO:0000256" key="3">
    <source>
        <dbReference type="ARBA" id="ARBA00023002"/>
    </source>
</evidence>
<keyword evidence="2" id="KW-0479">Metal-binding</keyword>
<protein>
    <recommendedName>
        <fullName evidence="11">Multicopper oxidase</fullName>
    </recommendedName>
</protein>
<dbReference type="GO" id="GO:0016491">
    <property type="term" value="F:oxidoreductase activity"/>
    <property type="evidence" value="ECO:0007669"/>
    <property type="project" value="UniProtKB-KW"/>
</dbReference>
<dbReference type="CDD" id="cd13880">
    <property type="entry name" value="CuRO_2_MaLCC_like"/>
    <property type="match status" value="1"/>
</dbReference>
<evidence type="ECO:0000313" key="9">
    <source>
        <dbReference type="EMBL" id="RDK45541.1"/>
    </source>
</evidence>
<dbReference type="Proteomes" id="UP000254937">
    <property type="component" value="Unassembled WGS sequence"/>
</dbReference>
<proteinExistence type="inferred from homology"/>
<dbReference type="PROSITE" id="PS00080">
    <property type="entry name" value="MULTICOPPER_OXIDASE2"/>
    <property type="match status" value="1"/>
</dbReference>
<feature type="domain" description="Plastocyanin-like" evidence="8">
    <location>
        <begin position="162"/>
        <end position="269"/>
    </location>
</feature>
<dbReference type="Pfam" id="PF07731">
    <property type="entry name" value="Cu-oxidase_2"/>
    <property type="match status" value="1"/>
</dbReference>
<dbReference type="AlphaFoldDB" id="A0A370PTQ0"/>
<dbReference type="SUPFAM" id="SSF49503">
    <property type="entry name" value="Cupredoxins"/>
    <property type="match status" value="3"/>
</dbReference>
<dbReference type="PROSITE" id="PS00079">
    <property type="entry name" value="MULTICOPPER_OXIDASE1"/>
    <property type="match status" value="1"/>
</dbReference>
<evidence type="ECO:0000259" key="7">
    <source>
        <dbReference type="Pfam" id="PF07731"/>
    </source>
</evidence>
<evidence type="ECO:0000313" key="10">
    <source>
        <dbReference type="Proteomes" id="UP000254937"/>
    </source>
</evidence>
<keyword evidence="10" id="KW-1185">Reference proteome</keyword>
<dbReference type="CDD" id="cd13854">
    <property type="entry name" value="CuRO_1_MaLCC_like"/>
    <property type="match status" value="1"/>
</dbReference>
<evidence type="ECO:0000259" key="8">
    <source>
        <dbReference type="Pfam" id="PF07732"/>
    </source>
</evidence>
<dbReference type="InterPro" id="IPR001117">
    <property type="entry name" value="Cu-oxidase_2nd"/>
</dbReference>
<dbReference type="EMBL" id="KZ851847">
    <property type="protein sequence ID" value="RDK45541.1"/>
    <property type="molecule type" value="Genomic_DNA"/>
</dbReference>
<evidence type="ECO:0000256" key="5">
    <source>
        <dbReference type="SAM" id="MobiDB-lite"/>
    </source>
</evidence>
<feature type="region of interest" description="Disordered" evidence="5">
    <location>
        <begin position="32"/>
        <end position="51"/>
    </location>
</feature>
<evidence type="ECO:0000256" key="2">
    <source>
        <dbReference type="ARBA" id="ARBA00022723"/>
    </source>
</evidence>
<dbReference type="FunFam" id="2.60.40.420:FF:000045">
    <property type="entry name" value="Laccase 2"/>
    <property type="match status" value="1"/>
</dbReference>
<dbReference type="InterPro" id="IPR002355">
    <property type="entry name" value="Cu_oxidase_Cu_BS"/>
</dbReference>
<dbReference type="InterPro" id="IPR008972">
    <property type="entry name" value="Cupredoxin"/>
</dbReference>
<dbReference type="InterPro" id="IPR033138">
    <property type="entry name" value="Cu_oxidase_CS"/>
</dbReference>
<dbReference type="InterPro" id="IPR011706">
    <property type="entry name" value="Cu-oxidase_C"/>
</dbReference>
<dbReference type="GO" id="GO:0005507">
    <property type="term" value="F:copper ion binding"/>
    <property type="evidence" value="ECO:0007669"/>
    <property type="project" value="InterPro"/>
</dbReference>
<evidence type="ECO:0000259" key="6">
    <source>
        <dbReference type="Pfam" id="PF00394"/>
    </source>
</evidence>
<evidence type="ECO:0000256" key="4">
    <source>
        <dbReference type="ARBA" id="ARBA00023008"/>
    </source>
</evidence>
<gene>
    <name evidence="9" type="ORF">M752DRAFT_120230</name>
</gene>
<accession>A0A370PTQ0</accession>
<feature type="domain" description="Plastocyanin-like" evidence="7">
    <location>
        <begin position="573"/>
        <end position="677"/>
    </location>
</feature>
<dbReference type="Pfam" id="PF00394">
    <property type="entry name" value="Cu-oxidase"/>
    <property type="match status" value="1"/>
</dbReference>
<feature type="domain" description="Plastocyanin-like" evidence="6">
    <location>
        <begin position="303"/>
        <end position="431"/>
    </location>
</feature>
<dbReference type="InterPro" id="IPR045087">
    <property type="entry name" value="Cu-oxidase_fam"/>
</dbReference>
<sequence length="721" mass="82132">MLLESCWTALVHFFSFQSLFSSQQYPLAPDGSLEKPFFPDGEHGNTLPLDNGLEYLHPPEGELDDDLLDIPDEVVRPHPEGPPLKFPPFDTPSNNFSCVYPGLGRHFDPPSANDRTVWLKNKRPGGKDISIHTNYEDYAPRDIDRHVHVSVKNDTTKPKYLDGRDYRQGKYFNFEYPGPLIEACWGDTVYVHVTNKLQENGTAIHMHGIRMLNDSLADGVPGVTQCPIAPEETHTYKFRAVQYGTSWYHSHYSLQYTDGLLGPLTIYGPASTPQYDEAMEPIMIADHNNRSAFEDWTWGVVEKHANGPIKMESILINGHGSYQGKYQDNRYKKQVKPGKRILLRLINASTDTAYIFSIDDHELEIIGADLVPVKPYKKTHLYIGIGQRYHVILQTKPRHHHRPNYWIRTEPAEHCQNFACPQNERQGILAYDAKYPHDPTSGKHLYSTECQDENYTKLEPVFPINVTKPVSSQLQKVRLPIKVKRDNLTLPAEPENNVTEGPKIGVWKVMDGPAWVNYQEPTIKHINRTQWPLTAALMEANKKRDQSGPTWTYIVIDGGHQPPKTNVSKGEDIVPAAHPMHLHGHDFALLKQSYQPLNDDMFGDSKKGKPPNETQINDFIDTFDLKNPPRRDVVLLPRNGYVVLAFKVDNPGPWLLHCHIAWHASGGLALQILEDKQRLARGIHGGPARHAYHQLLNGCSSWKKWYEHTQFSHRFQDDSGV</sequence>
<dbReference type="CDD" id="cd13901">
    <property type="entry name" value="CuRO_3_MaLCC_like"/>
    <property type="match status" value="1"/>
</dbReference>